<dbReference type="RefSeq" id="WP_068842119.1">
    <property type="nucleotide sequence ID" value="NZ_FRBT01000002.1"/>
</dbReference>
<proteinExistence type="predicted"/>
<keyword evidence="4" id="KW-1185">Reference proteome</keyword>
<evidence type="ECO:0000256" key="2">
    <source>
        <dbReference type="SAM" id="SignalP"/>
    </source>
</evidence>
<keyword evidence="1" id="KW-0812">Transmembrane</keyword>
<accession>A0A1M7DQW1</accession>
<evidence type="ECO:0000313" key="3">
    <source>
        <dbReference type="EMBL" id="SHL81880.1"/>
    </source>
</evidence>
<evidence type="ECO:0000256" key="1">
    <source>
        <dbReference type="SAM" id="Phobius"/>
    </source>
</evidence>
<reference evidence="4" key="1">
    <citation type="submission" date="2016-11" db="EMBL/GenBank/DDBJ databases">
        <authorList>
            <person name="Varghese N."/>
            <person name="Submissions S."/>
        </authorList>
    </citation>
    <scope>NUCLEOTIDE SEQUENCE [LARGE SCALE GENOMIC DNA]</scope>
    <source>
        <strain evidence="4">DSM 24724</strain>
    </source>
</reference>
<keyword evidence="1" id="KW-1133">Transmembrane helix</keyword>
<keyword evidence="1" id="KW-0472">Membrane</keyword>
<dbReference type="AlphaFoldDB" id="A0A1M7DQW1"/>
<evidence type="ECO:0008006" key="5">
    <source>
        <dbReference type="Google" id="ProtNLM"/>
    </source>
</evidence>
<dbReference type="EMBL" id="FRBT01000002">
    <property type="protein sequence ID" value="SHL81880.1"/>
    <property type="molecule type" value="Genomic_DNA"/>
</dbReference>
<feature type="chain" id="PRO_5009925108" description="Signal peptidase" evidence="2">
    <location>
        <begin position="24"/>
        <end position="77"/>
    </location>
</feature>
<keyword evidence="2" id="KW-0732">Signal</keyword>
<evidence type="ECO:0000313" key="4">
    <source>
        <dbReference type="Proteomes" id="UP000184028"/>
    </source>
</evidence>
<name>A0A1M7DQW1_9FLAO</name>
<organism evidence="3 4">
    <name type="scientific">Flavobacterium chilense</name>
    <dbReference type="NCBI Taxonomy" id="946677"/>
    <lineage>
        <taxon>Bacteria</taxon>
        <taxon>Pseudomonadati</taxon>
        <taxon>Bacteroidota</taxon>
        <taxon>Flavobacteriia</taxon>
        <taxon>Flavobacteriales</taxon>
        <taxon>Flavobacteriaceae</taxon>
        <taxon>Flavobacterium</taxon>
    </lineage>
</organism>
<feature type="signal peptide" evidence="2">
    <location>
        <begin position="1"/>
        <end position="23"/>
    </location>
</feature>
<protein>
    <recommendedName>
        <fullName evidence="5">Signal peptidase</fullName>
    </recommendedName>
</protein>
<sequence>MEKIKIFFVTIFLTLINVSIASAAPATPPPAPMAAAAPPPPPPGGAIDQNLILLLICALLFGMYTIYKYNLKRKASM</sequence>
<dbReference type="Proteomes" id="UP000184028">
    <property type="component" value="Unassembled WGS sequence"/>
</dbReference>
<feature type="transmembrane region" description="Helical" evidence="1">
    <location>
        <begin position="47"/>
        <end position="67"/>
    </location>
</feature>
<gene>
    <name evidence="3" type="ORF">SAMN05444484_102684</name>
</gene>